<dbReference type="InterPro" id="IPR029068">
    <property type="entry name" value="Glyas_Bleomycin-R_OHBP_Dase"/>
</dbReference>
<gene>
    <name evidence="3" type="ORF">E2L05_13315</name>
</gene>
<accession>A0A4R6ASE6</accession>
<dbReference type="RefSeq" id="WP_133343397.1">
    <property type="nucleotide sequence ID" value="NZ_SMZO01000031.1"/>
</dbReference>
<dbReference type="PANTHER" id="PTHR43048">
    <property type="entry name" value="METHYLMALONYL-COA EPIMERASE"/>
    <property type="match status" value="1"/>
</dbReference>
<dbReference type="PROSITE" id="PS51819">
    <property type="entry name" value="VOC"/>
    <property type="match status" value="1"/>
</dbReference>
<name>A0A4R6ASE6_9RHOB</name>
<dbReference type="Pfam" id="PF13669">
    <property type="entry name" value="Glyoxalase_4"/>
    <property type="match status" value="1"/>
</dbReference>
<evidence type="ECO:0000313" key="3">
    <source>
        <dbReference type="EMBL" id="TDL86404.1"/>
    </source>
</evidence>
<comment type="caution">
    <text evidence="3">The sequence shown here is derived from an EMBL/GenBank/DDBJ whole genome shotgun (WGS) entry which is preliminary data.</text>
</comment>
<keyword evidence="1" id="KW-0479">Metal-binding</keyword>
<organism evidence="3 4">
    <name type="scientific">Meridianimarinicoccus aquatilis</name>
    <dbReference type="NCBI Taxonomy" id="2552766"/>
    <lineage>
        <taxon>Bacteria</taxon>
        <taxon>Pseudomonadati</taxon>
        <taxon>Pseudomonadota</taxon>
        <taxon>Alphaproteobacteria</taxon>
        <taxon>Rhodobacterales</taxon>
        <taxon>Paracoccaceae</taxon>
        <taxon>Meridianimarinicoccus</taxon>
    </lineage>
</organism>
<dbReference type="AlphaFoldDB" id="A0A4R6ASE6"/>
<dbReference type="InterPro" id="IPR037523">
    <property type="entry name" value="VOC_core"/>
</dbReference>
<dbReference type="Proteomes" id="UP000294562">
    <property type="component" value="Unassembled WGS sequence"/>
</dbReference>
<dbReference type="OrthoDB" id="9788468at2"/>
<sequence>MTLLTDTPKLHHVGVIQPDMEAAEAYMALFNHAEDYRGYVPAFECWCIFLKAPAGQAAVELVVPTGGPLMKFNRGAGGLHHYAFETPDLAGLQAEFATRDVRMLEPEPVQGAGNFLCNFLHPVSTRGVIVEYVQPLGPEKDA</sequence>
<protein>
    <submittedName>
        <fullName evidence="3">VOC family protein</fullName>
    </submittedName>
</protein>
<dbReference type="GO" id="GO:0004493">
    <property type="term" value="F:methylmalonyl-CoA epimerase activity"/>
    <property type="evidence" value="ECO:0007669"/>
    <property type="project" value="TreeGrafter"/>
</dbReference>
<evidence type="ECO:0000256" key="1">
    <source>
        <dbReference type="ARBA" id="ARBA00022723"/>
    </source>
</evidence>
<evidence type="ECO:0000259" key="2">
    <source>
        <dbReference type="PROSITE" id="PS51819"/>
    </source>
</evidence>
<dbReference type="Gene3D" id="3.10.180.10">
    <property type="entry name" value="2,3-Dihydroxybiphenyl 1,2-Dioxygenase, domain 1"/>
    <property type="match status" value="1"/>
</dbReference>
<proteinExistence type="predicted"/>
<evidence type="ECO:0000313" key="4">
    <source>
        <dbReference type="Proteomes" id="UP000294562"/>
    </source>
</evidence>
<dbReference type="SUPFAM" id="SSF54593">
    <property type="entry name" value="Glyoxalase/Bleomycin resistance protein/Dihydroxybiphenyl dioxygenase"/>
    <property type="match status" value="1"/>
</dbReference>
<feature type="domain" description="VOC" evidence="2">
    <location>
        <begin position="9"/>
        <end position="135"/>
    </location>
</feature>
<dbReference type="PANTHER" id="PTHR43048:SF3">
    <property type="entry name" value="METHYLMALONYL-COA EPIMERASE, MITOCHONDRIAL"/>
    <property type="match status" value="1"/>
</dbReference>
<dbReference type="GO" id="GO:0046491">
    <property type="term" value="P:L-methylmalonyl-CoA metabolic process"/>
    <property type="evidence" value="ECO:0007669"/>
    <property type="project" value="TreeGrafter"/>
</dbReference>
<reference evidence="3 4" key="1">
    <citation type="submission" date="2019-03" db="EMBL/GenBank/DDBJ databases">
        <title>Rhodobacteraceae bacterium SM1902, a new member of the family Rhodobacteraceae isolated from Yantai.</title>
        <authorList>
            <person name="Sun Y."/>
        </authorList>
    </citation>
    <scope>NUCLEOTIDE SEQUENCE [LARGE SCALE GENOMIC DNA]</scope>
    <source>
        <strain evidence="3 4">SM1902</strain>
    </source>
</reference>
<dbReference type="EMBL" id="SMZO01000031">
    <property type="protein sequence ID" value="TDL86404.1"/>
    <property type="molecule type" value="Genomic_DNA"/>
</dbReference>
<dbReference type="GO" id="GO:0046872">
    <property type="term" value="F:metal ion binding"/>
    <property type="evidence" value="ECO:0007669"/>
    <property type="project" value="UniProtKB-KW"/>
</dbReference>
<dbReference type="InterPro" id="IPR051785">
    <property type="entry name" value="MMCE/EMCE_epimerase"/>
</dbReference>
<keyword evidence="4" id="KW-1185">Reference proteome</keyword>